<reference evidence="3" key="1">
    <citation type="journal article" date="2019" name="Int. J. Syst. Evol. Microbiol.">
        <title>The Global Catalogue of Microorganisms (GCM) 10K type strain sequencing project: providing services to taxonomists for standard genome sequencing and annotation.</title>
        <authorList>
            <consortium name="The Broad Institute Genomics Platform"/>
            <consortium name="The Broad Institute Genome Sequencing Center for Infectious Disease"/>
            <person name="Wu L."/>
            <person name="Ma J."/>
        </authorList>
    </citation>
    <scope>NUCLEOTIDE SEQUENCE [LARGE SCALE GENOMIC DNA]</scope>
    <source>
        <strain evidence="3">JCM 17593</strain>
    </source>
</reference>
<evidence type="ECO:0008006" key="4">
    <source>
        <dbReference type="Google" id="ProtNLM"/>
    </source>
</evidence>
<evidence type="ECO:0000313" key="3">
    <source>
        <dbReference type="Proteomes" id="UP001500213"/>
    </source>
</evidence>
<accession>A0ABP8AZ16</accession>
<evidence type="ECO:0000313" key="2">
    <source>
        <dbReference type="EMBL" id="GAA4193727.1"/>
    </source>
</evidence>
<dbReference type="Proteomes" id="UP001500213">
    <property type="component" value="Unassembled WGS sequence"/>
</dbReference>
<keyword evidence="3" id="KW-1185">Reference proteome</keyword>
<dbReference type="EMBL" id="BAABBX010000016">
    <property type="protein sequence ID" value="GAA4193727.1"/>
    <property type="molecule type" value="Genomic_DNA"/>
</dbReference>
<gene>
    <name evidence="2" type="ORF">GCM10022288_27950</name>
</gene>
<keyword evidence="1" id="KW-1133">Transmembrane helix</keyword>
<evidence type="ECO:0000256" key="1">
    <source>
        <dbReference type="SAM" id="Phobius"/>
    </source>
</evidence>
<keyword evidence="1" id="KW-0472">Membrane</keyword>
<name>A0ABP8AZ16_9MICO</name>
<feature type="transmembrane region" description="Helical" evidence="1">
    <location>
        <begin position="33"/>
        <end position="51"/>
    </location>
</feature>
<protein>
    <recommendedName>
        <fullName evidence="4">DUF4129 domain-containing protein</fullName>
    </recommendedName>
</protein>
<sequence>MTPFTRSHVLAPSLAAGVIAGGGVWYFGASPWWAVAIGVVVAAAVALWRALPRLDEPIWPKRVPETTAGARDDVHVLGWAVADLKGRVQPRALERVRGIARGRLAQRGLDLDAASDRSRVEGLIGARAYATLHSNVSNMPSQAALLATLDALDRVELPGAASPR</sequence>
<proteinExistence type="predicted"/>
<feature type="transmembrane region" description="Helical" evidence="1">
    <location>
        <begin position="9"/>
        <end position="27"/>
    </location>
</feature>
<keyword evidence="1" id="KW-0812">Transmembrane</keyword>
<organism evidence="2 3">
    <name type="scientific">Gryllotalpicola kribbensis</name>
    <dbReference type="NCBI Taxonomy" id="993084"/>
    <lineage>
        <taxon>Bacteria</taxon>
        <taxon>Bacillati</taxon>
        <taxon>Actinomycetota</taxon>
        <taxon>Actinomycetes</taxon>
        <taxon>Micrococcales</taxon>
        <taxon>Microbacteriaceae</taxon>
        <taxon>Gryllotalpicola</taxon>
    </lineage>
</organism>
<comment type="caution">
    <text evidence="2">The sequence shown here is derived from an EMBL/GenBank/DDBJ whole genome shotgun (WGS) entry which is preliminary data.</text>
</comment>
<dbReference type="RefSeq" id="WP_344777935.1">
    <property type="nucleotide sequence ID" value="NZ_BAABBX010000016.1"/>
</dbReference>